<dbReference type="EMBL" id="BTGU01000037">
    <property type="protein sequence ID" value="GMN51294.1"/>
    <property type="molecule type" value="Genomic_DNA"/>
</dbReference>
<gene>
    <name evidence="1" type="ORF">TIFTF001_020451</name>
</gene>
<comment type="caution">
    <text evidence="1">The sequence shown here is derived from an EMBL/GenBank/DDBJ whole genome shotgun (WGS) entry which is preliminary data.</text>
</comment>
<dbReference type="Proteomes" id="UP001187192">
    <property type="component" value="Unassembled WGS sequence"/>
</dbReference>
<evidence type="ECO:0000313" key="2">
    <source>
        <dbReference type="Proteomes" id="UP001187192"/>
    </source>
</evidence>
<keyword evidence="2" id="KW-1185">Reference proteome</keyword>
<proteinExistence type="predicted"/>
<sequence>MAGFSRDLWRCGELNGDGAANSMKMAAVGTVWLGPSTSFLFFIIPRSRSGSNFGTRLDFKTGSGLGFWIGSGFGIEVGFRHSGCGRVSPTRPQSRNPNLTPNLREIFGGYPRVTILTRKLNELLGVAIWDNGKNQKMLLETQYGCNVASNLIISTKLISGELDIFGYLAPNLFLLNHKNKNHFHAVSSVNS</sequence>
<reference evidence="1" key="1">
    <citation type="submission" date="2023-07" db="EMBL/GenBank/DDBJ databases">
        <title>draft genome sequence of fig (Ficus carica).</title>
        <authorList>
            <person name="Takahashi T."/>
            <person name="Nishimura K."/>
        </authorList>
    </citation>
    <scope>NUCLEOTIDE SEQUENCE</scope>
</reference>
<protein>
    <submittedName>
        <fullName evidence="1">Uncharacterized protein</fullName>
    </submittedName>
</protein>
<accession>A0AA88DJL5</accession>
<dbReference type="Gramene" id="FCD_00026106-RA">
    <property type="protein sequence ID" value="FCD_00026106-RA:cds"/>
    <property type="gene ID" value="FCD_00026106"/>
</dbReference>
<name>A0AA88DJL5_FICCA</name>
<dbReference type="AlphaFoldDB" id="A0AA88DJL5"/>
<organism evidence="1 2">
    <name type="scientific">Ficus carica</name>
    <name type="common">Common fig</name>
    <dbReference type="NCBI Taxonomy" id="3494"/>
    <lineage>
        <taxon>Eukaryota</taxon>
        <taxon>Viridiplantae</taxon>
        <taxon>Streptophyta</taxon>
        <taxon>Embryophyta</taxon>
        <taxon>Tracheophyta</taxon>
        <taxon>Spermatophyta</taxon>
        <taxon>Magnoliopsida</taxon>
        <taxon>eudicotyledons</taxon>
        <taxon>Gunneridae</taxon>
        <taxon>Pentapetalae</taxon>
        <taxon>rosids</taxon>
        <taxon>fabids</taxon>
        <taxon>Rosales</taxon>
        <taxon>Moraceae</taxon>
        <taxon>Ficeae</taxon>
        <taxon>Ficus</taxon>
    </lineage>
</organism>
<evidence type="ECO:0000313" key="1">
    <source>
        <dbReference type="EMBL" id="GMN51294.1"/>
    </source>
</evidence>